<reference evidence="2 3" key="1">
    <citation type="journal article" date="2023" name="Chemosphere">
        <title>Whole genome analysis of Flavobacterium aziz-sancarii sp. nov., isolated from Ardley Island (Antarctica), revealed a rich resistome and bioremediation potential.</title>
        <authorList>
            <person name="Otur C."/>
            <person name="Okay S."/>
            <person name="Kurt-Kizildogan A."/>
        </authorList>
    </citation>
    <scope>NUCLEOTIDE SEQUENCE [LARGE SCALE GENOMIC DNA]</scope>
    <source>
        <strain evidence="2 3">AC</strain>
    </source>
</reference>
<dbReference type="NCBIfam" id="TIGR04131">
    <property type="entry name" value="Bac_Flav_CTERM"/>
    <property type="match status" value="1"/>
</dbReference>
<dbReference type="Proteomes" id="UP001212170">
    <property type="component" value="Unassembled WGS sequence"/>
</dbReference>
<evidence type="ECO:0000259" key="1">
    <source>
        <dbReference type="Pfam" id="PF24346"/>
    </source>
</evidence>
<dbReference type="InterPro" id="IPR047589">
    <property type="entry name" value="DUF11_rpt"/>
</dbReference>
<protein>
    <submittedName>
        <fullName evidence="2">Gliding motility-associated C-terminal domain-containing protein</fullName>
    </submittedName>
</protein>
<dbReference type="Pfam" id="PF13585">
    <property type="entry name" value="CHU_C"/>
    <property type="match status" value="1"/>
</dbReference>
<evidence type="ECO:0000313" key="2">
    <source>
        <dbReference type="EMBL" id="MDA6071006.1"/>
    </source>
</evidence>
<gene>
    <name evidence="2" type="ORF">NJT12_15430</name>
</gene>
<feature type="non-terminal residue" evidence="2">
    <location>
        <position position="1"/>
    </location>
</feature>
<accession>A0ABT4WEX2</accession>
<comment type="caution">
    <text evidence="2">The sequence shown here is derived from an EMBL/GenBank/DDBJ whole genome shotgun (WGS) entry which is preliminary data.</text>
</comment>
<dbReference type="NCBIfam" id="TIGR01451">
    <property type="entry name" value="B_ant_repeat"/>
    <property type="match status" value="1"/>
</dbReference>
<dbReference type="RefSeq" id="WP_271336816.1">
    <property type="nucleotide sequence ID" value="NZ_JAMZNK010000026.1"/>
</dbReference>
<organism evidence="2 3">
    <name type="scientific">Flavobacterium azizsancarii</name>
    <dbReference type="NCBI Taxonomy" id="2961580"/>
    <lineage>
        <taxon>Bacteria</taxon>
        <taxon>Pseudomonadati</taxon>
        <taxon>Bacteroidota</taxon>
        <taxon>Flavobacteriia</taxon>
        <taxon>Flavobacteriales</taxon>
        <taxon>Flavobacteriaceae</taxon>
        <taxon>Flavobacterium</taxon>
    </lineage>
</organism>
<dbReference type="InterPro" id="IPR055354">
    <property type="entry name" value="DUF7507"/>
</dbReference>
<name>A0ABT4WEX2_9FLAO</name>
<dbReference type="EMBL" id="JAMZNK010000026">
    <property type="protein sequence ID" value="MDA6071006.1"/>
    <property type="molecule type" value="Genomic_DNA"/>
</dbReference>
<keyword evidence="3" id="KW-1185">Reference proteome</keyword>
<dbReference type="InterPro" id="IPR026341">
    <property type="entry name" value="T9SS_type_B"/>
</dbReference>
<evidence type="ECO:0000313" key="3">
    <source>
        <dbReference type="Proteomes" id="UP001212170"/>
    </source>
</evidence>
<dbReference type="Pfam" id="PF24346">
    <property type="entry name" value="DUF7507"/>
    <property type="match status" value="1"/>
</dbReference>
<feature type="domain" description="DUF7507" evidence="1">
    <location>
        <begin position="605"/>
        <end position="709"/>
    </location>
</feature>
<sequence length="829" mass="86391">GLTAGTTYTFTVTNAVGCISAASGNVVFNAQPATPSAPTVGIITHPTCTVATGSFTITNYNPSYTYIIIPSVGVINNAGMITAPIGSYTISASANGCISEDFGFKINSILCANADNSYPVQVPGTTVASTVGNVTDNDTLNGVAVTAGNTDVTPISEGPLTIDADGVLTLEPNTLSGSYSITYEICEKGATPANCKTATATVVVKGSLVANADNSYPVQVPGTTVASTVGNVTDNDTLNGVAVTAGNTDVTPISEGPLTIDANGVLTLEPNTLSGSYSITYEICEKGATPANCANATVTVVVGKGAIKALTESTLPINGSIGGTTLPLINNVTLNGNSAVIKNSNGGIVLTVVKVPTGLTLNPDGTVTVKPGTPIGNYEIEYTICEYLNPANCVTVKSYVPVTGAVLQANNDNAGTVDTNKGHSSTTSIFDNDSINGSVINLADVILTTVVSNPNLTLKADGTIEIKSGTPTGNYELTYQICEVLNPSNCSQAVAKISVINTPPITPLIQLIVNNDGLVNVDGINGSLEFINVLDNDLLKGLPINPADVNLSMSQSAYFELNQDGTVNVKPNTPGGNYTLTYQVCEKANPTNCGMATLSVFVEFPAIAIIKTAVFNDENNNGVANAGETITYKFKVTNTGNVSLTGVMISDPLPGVVVSGLAINLGVNESDEYNFTATYKITQNDINKGSVSNQASVQARSNKGVVVDDLSDDGSNTGDKPTVLDLHGCVIKVFNAFSPNGDEKNKRFYIQGLECYPDNTVEIYNRWGILVYDVDNYNNEDRAFVGYSQGRTTVKQSEGLPEGTYFYILKYKDSSSGSHQLSGYLYINK</sequence>
<proteinExistence type="predicted"/>